<dbReference type="EMBL" id="BNAV01000008">
    <property type="protein sequence ID" value="GHF70855.1"/>
    <property type="molecule type" value="Genomic_DNA"/>
</dbReference>
<dbReference type="Pfam" id="PF12833">
    <property type="entry name" value="HTH_18"/>
    <property type="match status" value="1"/>
</dbReference>
<reference evidence="5" key="1">
    <citation type="journal article" date="2014" name="Int. J. Syst. Evol. Microbiol.">
        <title>Complete genome sequence of Corynebacterium casei LMG S-19264T (=DSM 44701T), isolated from a smear-ripened cheese.</title>
        <authorList>
            <consortium name="US DOE Joint Genome Institute (JGI-PGF)"/>
            <person name="Walter F."/>
            <person name="Albersmeier A."/>
            <person name="Kalinowski J."/>
            <person name="Ruckert C."/>
        </authorList>
    </citation>
    <scope>NUCLEOTIDE SEQUENCE</scope>
    <source>
        <strain evidence="5">CGMCC 4.7679</strain>
    </source>
</reference>
<keyword evidence="1" id="KW-0805">Transcription regulation</keyword>
<dbReference type="InterPro" id="IPR020449">
    <property type="entry name" value="Tscrpt_reg_AraC-type_HTH"/>
</dbReference>
<dbReference type="InterPro" id="IPR009057">
    <property type="entry name" value="Homeodomain-like_sf"/>
</dbReference>
<keyword evidence="2" id="KW-0238">DNA-binding</keyword>
<sequence length="323" mass="36398">MSTDDVPVRDRFAYWHEVHEQLWAPYELRREPGSAFRAQVAVREFGPVQVTLMSTMPHTVHRSRAMIRRGDPEVGKLVCFIRGAGVVTHGDRCLRMGVGDLKLYDTSRPYQAVFAPELPVHQLLLLRFPRSSLPLPARDLRTVREALLPRAHGVGALASQFLLQLARQWNELTAADTARLATATLDVLTAALAGALDRRDALPEHTRSRALLAEIHTFIRTHLGEADLTPATIAAAHHISVRYLHKLFHEQGHPVGEWVRQQRLARCRRDLADPQLAARPIGTIATRWGFPSAAHFSQTFRTAYGESPRQFRERPGAVQSRPW</sequence>
<comment type="caution">
    <text evidence="5">The sequence shown here is derived from an EMBL/GenBank/DDBJ whole genome shotgun (WGS) entry which is preliminary data.</text>
</comment>
<dbReference type="PROSITE" id="PS01124">
    <property type="entry name" value="HTH_ARAC_FAMILY_2"/>
    <property type="match status" value="1"/>
</dbReference>
<organism evidence="5 6">
    <name type="scientific">Amycolatopsis bartoniae</name>
    <dbReference type="NCBI Taxonomy" id="941986"/>
    <lineage>
        <taxon>Bacteria</taxon>
        <taxon>Bacillati</taxon>
        <taxon>Actinomycetota</taxon>
        <taxon>Actinomycetes</taxon>
        <taxon>Pseudonocardiales</taxon>
        <taxon>Pseudonocardiaceae</taxon>
        <taxon>Amycolatopsis</taxon>
    </lineage>
</organism>
<dbReference type="SUPFAM" id="SSF46689">
    <property type="entry name" value="Homeodomain-like"/>
    <property type="match status" value="1"/>
</dbReference>
<dbReference type="InterPro" id="IPR035418">
    <property type="entry name" value="AraC-bd_2"/>
</dbReference>
<dbReference type="InterPro" id="IPR050204">
    <property type="entry name" value="AraC_XylS_family_regulators"/>
</dbReference>
<dbReference type="PANTHER" id="PTHR46796">
    <property type="entry name" value="HTH-TYPE TRANSCRIPTIONAL ACTIVATOR RHAS-RELATED"/>
    <property type="match status" value="1"/>
</dbReference>
<gene>
    <name evidence="5" type="ORF">GCM10017566_50870</name>
</gene>
<dbReference type="Gene3D" id="1.10.10.60">
    <property type="entry name" value="Homeodomain-like"/>
    <property type="match status" value="1"/>
</dbReference>
<dbReference type="PRINTS" id="PR00032">
    <property type="entry name" value="HTHARAC"/>
</dbReference>
<evidence type="ECO:0000313" key="6">
    <source>
        <dbReference type="Proteomes" id="UP000658656"/>
    </source>
</evidence>
<evidence type="ECO:0000256" key="1">
    <source>
        <dbReference type="ARBA" id="ARBA00023015"/>
    </source>
</evidence>
<evidence type="ECO:0000259" key="4">
    <source>
        <dbReference type="PROSITE" id="PS01124"/>
    </source>
</evidence>
<dbReference type="Pfam" id="PF14525">
    <property type="entry name" value="AraC_binding_2"/>
    <property type="match status" value="1"/>
</dbReference>
<evidence type="ECO:0000256" key="3">
    <source>
        <dbReference type="ARBA" id="ARBA00023163"/>
    </source>
</evidence>
<dbReference type="AlphaFoldDB" id="A0A8H9J348"/>
<name>A0A8H9J348_9PSEU</name>
<dbReference type="GO" id="GO:0003700">
    <property type="term" value="F:DNA-binding transcription factor activity"/>
    <property type="evidence" value="ECO:0007669"/>
    <property type="project" value="InterPro"/>
</dbReference>
<dbReference type="Proteomes" id="UP000658656">
    <property type="component" value="Unassembled WGS sequence"/>
</dbReference>
<feature type="domain" description="HTH araC/xylS-type" evidence="4">
    <location>
        <begin position="213"/>
        <end position="314"/>
    </location>
</feature>
<protein>
    <submittedName>
        <fullName evidence="5">AraC family transcriptional regulator</fullName>
    </submittedName>
</protein>
<dbReference type="InterPro" id="IPR018060">
    <property type="entry name" value="HTH_AraC"/>
</dbReference>
<proteinExistence type="predicted"/>
<dbReference type="PANTHER" id="PTHR46796:SF6">
    <property type="entry name" value="ARAC SUBFAMILY"/>
    <property type="match status" value="1"/>
</dbReference>
<evidence type="ECO:0000256" key="2">
    <source>
        <dbReference type="ARBA" id="ARBA00023125"/>
    </source>
</evidence>
<evidence type="ECO:0000313" key="5">
    <source>
        <dbReference type="EMBL" id="GHF70855.1"/>
    </source>
</evidence>
<accession>A0A8H9J348</accession>
<dbReference type="GO" id="GO:0043565">
    <property type="term" value="F:sequence-specific DNA binding"/>
    <property type="evidence" value="ECO:0007669"/>
    <property type="project" value="InterPro"/>
</dbReference>
<keyword evidence="6" id="KW-1185">Reference proteome</keyword>
<reference evidence="5" key="2">
    <citation type="submission" date="2020-09" db="EMBL/GenBank/DDBJ databases">
        <authorList>
            <person name="Sun Q."/>
            <person name="Zhou Y."/>
        </authorList>
    </citation>
    <scope>NUCLEOTIDE SEQUENCE</scope>
    <source>
        <strain evidence="5">CGMCC 4.7679</strain>
    </source>
</reference>
<keyword evidence="3" id="KW-0804">Transcription</keyword>
<dbReference type="SMART" id="SM00342">
    <property type="entry name" value="HTH_ARAC"/>
    <property type="match status" value="1"/>
</dbReference>